<reference evidence="2 3" key="1">
    <citation type="journal article" date="2008" name="Nature">
        <title>The genome of the model beetle and pest Tribolium castaneum.</title>
        <authorList>
            <consortium name="Tribolium Genome Sequencing Consortium"/>
            <person name="Richards S."/>
            <person name="Gibbs R.A."/>
            <person name="Weinstock G.M."/>
            <person name="Brown S.J."/>
            <person name="Denell R."/>
            <person name="Beeman R.W."/>
            <person name="Gibbs R."/>
            <person name="Beeman R.W."/>
            <person name="Brown S.J."/>
            <person name="Bucher G."/>
            <person name="Friedrich M."/>
            <person name="Grimmelikhuijzen C.J."/>
            <person name="Klingler M."/>
            <person name="Lorenzen M."/>
            <person name="Richards S."/>
            <person name="Roth S."/>
            <person name="Schroder R."/>
            <person name="Tautz D."/>
            <person name="Zdobnov E.M."/>
            <person name="Muzny D."/>
            <person name="Gibbs R.A."/>
            <person name="Weinstock G.M."/>
            <person name="Attaway T."/>
            <person name="Bell S."/>
            <person name="Buhay C.J."/>
            <person name="Chandrabose M.N."/>
            <person name="Chavez D."/>
            <person name="Clerk-Blankenburg K.P."/>
            <person name="Cree A."/>
            <person name="Dao M."/>
            <person name="Davis C."/>
            <person name="Chacko J."/>
            <person name="Dinh H."/>
            <person name="Dugan-Rocha S."/>
            <person name="Fowler G."/>
            <person name="Garner T.T."/>
            <person name="Garnes J."/>
            <person name="Gnirke A."/>
            <person name="Hawes A."/>
            <person name="Hernandez J."/>
            <person name="Hines S."/>
            <person name="Holder M."/>
            <person name="Hume J."/>
            <person name="Jhangiani S.N."/>
            <person name="Joshi V."/>
            <person name="Khan Z.M."/>
            <person name="Jackson L."/>
            <person name="Kovar C."/>
            <person name="Kowis A."/>
            <person name="Lee S."/>
            <person name="Lewis L.R."/>
            <person name="Margolis J."/>
            <person name="Morgan M."/>
            <person name="Nazareth L.V."/>
            <person name="Nguyen N."/>
            <person name="Okwuonu G."/>
            <person name="Parker D."/>
            <person name="Richards S."/>
            <person name="Ruiz S.J."/>
            <person name="Santibanez J."/>
            <person name="Savard J."/>
            <person name="Scherer S.E."/>
            <person name="Schneider B."/>
            <person name="Sodergren E."/>
            <person name="Tautz D."/>
            <person name="Vattahil S."/>
            <person name="Villasana D."/>
            <person name="White C.S."/>
            <person name="Wright R."/>
            <person name="Park Y."/>
            <person name="Beeman R.W."/>
            <person name="Lord J."/>
            <person name="Oppert B."/>
            <person name="Lorenzen M."/>
            <person name="Brown S."/>
            <person name="Wang L."/>
            <person name="Savard J."/>
            <person name="Tautz D."/>
            <person name="Richards S."/>
            <person name="Weinstock G."/>
            <person name="Gibbs R.A."/>
            <person name="Liu Y."/>
            <person name="Worley K."/>
            <person name="Weinstock G."/>
            <person name="Elsik C.G."/>
            <person name="Reese J.T."/>
            <person name="Elhaik E."/>
            <person name="Landan G."/>
            <person name="Graur D."/>
            <person name="Arensburger P."/>
            <person name="Atkinson P."/>
            <person name="Beeman R.W."/>
            <person name="Beidler J."/>
            <person name="Brown S.J."/>
            <person name="Demuth J.P."/>
            <person name="Drury D.W."/>
            <person name="Du Y.Z."/>
            <person name="Fujiwara H."/>
            <person name="Lorenzen M."/>
            <person name="Maselli V."/>
            <person name="Osanai M."/>
            <person name="Park Y."/>
            <person name="Robertson H.M."/>
            <person name="Tu Z."/>
            <person name="Wang J.J."/>
            <person name="Wang S."/>
            <person name="Richards S."/>
            <person name="Song H."/>
            <person name="Zhang L."/>
            <person name="Sodergren E."/>
            <person name="Werner D."/>
            <person name="Stanke M."/>
            <person name="Morgenstern B."/>
            <person name="Solovyev V."/>
            <person name="Kosarev P."/>
            <person name="Brown G."/>
            <person name="Chen H.C."/>
            <person name="Ermolaeva O."/>
            <person name="Hlavina W."/>
            <person name="Kapustin Y."/>
            <person name="Kiryutin B."/>
            <person name="Kitts P."/>
            <person name="Maglott D."/>
            <person name="Pruitt K."/>
            <person name="Sapojnikov V."/>
            <person name="Souvorov A."/>
            <person name="Mackey A.J."/>
            <person name="Waterhouse R.M."/>
            <person name="Wyder S."/>
            <person name="Zdobnov E.M."/>
            <person name="Zdobnov E.M."/>
            <person name="Wyder S."/>
            <person name="Kriventseva E.V."/>
            <person name="Kadowaki T."/>
            <person name="Bork P."/>
            <person name="Aranda M."/>
            <person name="Bao R."/>
            <person name="Beermann A."/>
            <person name="Berns N."/>
            <person name="Bolognesi R."/>
            <person name="Bonneton F."/>
            <person name="Bopp D."/>
            <person name="Brown S.J."/>
            <person name="Bucher G."/>
            <person name="Butts T."/>
            <person name="Chaumot A."/>
            <person name="Denell R.E."/>
            <person name="Ferrier D.E."/>
            <person name="Friedrich M."/>
            <person name="Gordon C.M."/>
            <person name="Jindra M."/>
            <person name="Klingler M."/>
            <person name="Lan Q."/>
            <person name="Lattorff H.M."/>
            <person name="Laudet V."/>
            <person name="von Levetsow C."/>
            <person name="Liu Z."/>
            <person name="Lutz R."/>
            <person name="Lynch J.A."/>
            <person name="da Fonseca R.N."/>
            <person name="Posnien N."/>
            <person name="Reuter R."/>
            <person name="Roth S."/>
            <person name="Savard J."/>
            <person name="Schinko J.B."/>
            <person name="Schmitt C."/>
            <person name="Schoppmeier M."/>
            <person name="Schroder R."/>
            <person name="Shippy T.D."/>
            <person name="Simonnet F."/>
            <person name="Marques-Souza H."/>
            <person name="Tautz D."/>
            <person name="Tomoyasu Y."/>
            <person name="Trauner J."/>
            <person name="Van der Zee M."/>
            <person name="Vervoort M."/>
            <person name="Wittkopp N."/>
            <person name="Wimmer E.A."/>
            <person name="Yang X."/>
            <person name="Jones A.K."/>
            <person name="Sattelle D.B."/>
            <person name="Ebert P.R."/>
            <person name="Nelson D."/>
            <person name="Scott J.G."/>
            <person name="Beeman R.W."/>
            <person name="Muthukrishnan S."/>
            <person name="Kramer K.J."/>
            <person name="Arakane Y."/>
            <person name="Beeman R.W."/>
            <person name="Zhu Q."/>
            <person name="Hogenkamp D."/>
            <person name="Dixit R."/>
            <person name="Oppert B."/>
            <person name="Jiang H."/>
            <person name="Zou Z."/>
            <person name="Marshall J."/>
            <person name="Elpidina E."/>
            <person name="Vinokurov K."/>
            <person name="Oppert C."/>
            <person name="Zou Z."/>
            <person name="Evans J."/>
            <person name="Lu Z."/>
            <person name="Zhao P."/>
            <person name="Sumathipala N."/>
            <person name="Altincicek B."/>
            <person name="Vilcinskas A."/>
            <person name="Williams M."/>
            <person name="Hultmark D."/>
            <person name="Hetru C."/>
            <person name="Jiang H."/>
            <person name="Grimmelikhuijzen C.J."/>
            <person name="Hauser F."/>
            <person name="Cazzamali G."/>
            <person name="Williamson M."/>
            <person name="Park Y."/>
            <person name="Li B."/>
            <person name="Tanaka Y."/>
            <person name="Predel R."/>
            <person name="Neupert S."/>
            <person name="Schachtner J."/>
            <person name="Verleyen P."/>
            <person name="Raible F."/>
            <person name="Bork P."/>
            <person name="Friedrich M."/>
            <person name="Walden K.K."/>
            <person name="Robertson H.M."/>
            <person name="Angeli S."/>
            <person name="Foret S."/>
            <person name="Bucher G."/>
            <person name="Schuetz S."/>
            <person name="Maleszka R."/>
            <person name="Wimmer E.A."/>
            <person name="Beeman R.W."/>
            <person name="Lorenzen M."/>
            <person name="Tomoyasu Y."/>
            <person name="Miller S.C."/>
            <person name="Grossmann D."/>
            <person name="Bucher G."/>
        </authorList>
    </citation>
    <scope>NUCLEOTIDE SEQUENCE [LARGE SCALE GENOMIC DNA]</scope>
    <source>
        <strain evidence="2 3">Georgia GA2</strain>
    </source>
</reference>
<evidence type="ECO:0000313" key="2">
    <source>
        <dbReference type="EMBL" id="KYB25365.1"/>
    </source>
</evidence>
<protein>
    <submittedName>
        <fullName evidence="2">Uncharacterized protein</fullName>
    </submittedName>
</protein>
<dbReference type="AlphaFoldDB" id="A0A139WBX5"/>
<feature type="compositionally biased region" description="Polar residues" evidence="1">
    <location>
        <begin position="125"/>
        <end position="139"/>
    </location>
</feature>
<evidence type="ECO:0000256" key="1">
    <source>
        <dbReference type="SAM" id="MobiDB-lite"/>
    </source>
</evidence>
<gene>
    <name evidence="2" type="primary">AUGUSTUS-3.0.2_34438</name>
    <name evidence="2" type="ORF">TcasGA2_TC034438</name>
</gene>
<sequence length="269" mass="30867">MPSDSYKDWISIYSDDIKTTWEAERSELRKICMIYCAFQTELNRLKTTLNDEISSVKAELQKRDLLLKRKTFKGLAQSEQFTELIQLGKENQSPSLKQLNDSKSEAFLIESPNTCAFVKSPPSPILSTRTKHSPPSFNKTPKCDDSNIMECSIIEDTPDVKPKKRPKLTQKRQKLKNRSRQDTTLTQMFLKPRKPKEIDSNLPSMSLDAMINLINESSGSETDDELMGPPDGRESPDKEPEPADVTIDGLEPRDSPVKYFFHFVFFFLY</sequence>
<feature type="compositionally biased region" description="Basic and acidic residues" evidence="1">
    <location>
        <begin position="231"/>
        <end position="241"/>
    </location>
</feature>
<reference evidence="2 3" key="2">
    <citation type="journal article" date="2010" name="Nucleic Acids Res.">
        <title>BeetleBase in 2010: revisions to provide comprehensive genomic information for Tribolium castaneum.</title>
        <authorList>
            <person name="Kim H.S."/>
            <person name="Murphy T."/>
            <person name="Xia J."/>
            <person name="Caragea D."/>
            <person name="Park Y."/>
            <person name="Beeman R.W."/>
            <person name="Lorenzen M.D."/>
            <person name="Butcher S."/>
            <person name="Manak J.R."/>
            <person name="Brown S.J."/>
        </authorList>
    </citation>
    <scope>GENOME REANNOTATION</scope>
    <source>
        <strain evidence="2 3">Georgia GA2</strain>
    </source>
</reference>
<dbReference type="Proteomes" id="UP000007266">
    <property type="component" value="Linkage group 9"/>
</dbReference>
<accession>A0A139WBX5</accession>
<name>A0A139WBX5_TRICA</name>
<organism evidence="2 3">
    <name type="scientific">Tribolium castaneum</name>
    <name type="common">Red flour beetle</name>
    <dbReference type="NCBI Taxonomy" id="7070"/>
    <lineage>
        <taxon>Eukaryota</taxon>
        <taxon>Metazoa</taxon>
        <taxon>Ecdysozoa</taxon>
        <taxon>Arthropoda</taxon>
        <taxon>Hexapoda</taxon>
        <taxon>Insecta</taxon>
        <taxon>Pterygota</taxon>
        <taxon>Neoptera</taxon>
        <taxon>Endopterygota</taxon>
        <taxon>Coleoptera</taxon>
        <taxon>Polyphaga</taxon>
        <taxon>Cucujiformia</taxon>
        <taxon>Tenebrionidae</taxon>
        <taxon>Tenebrionidae incertae sedis</taxon>
        <taxon>Tribolium</taxon>
    </lineage>
</organism>
<dbReference type="EMBL" id="KQ971372">
    <property type="protein sequence ID" value="KYB25365.1"/>
    <property type="molecule type" value="Genomic_DNA"/>
</dbReference>
<feature type="region of interest" description="Disordered" evidence="1">
    <location>
        <begin position="120"/>
        <end position="184"/>
    </location>
</feature>
<evidence type="ECO:0000313" key="3">
    <source>
        <dbReference type="Proteomes" id="UP000007266"/>
    </source>
</evidence>
<keyword evidence="3" id="KW-1185">Reference proteome</keyword>
<feature type="compositionally biased region" description="Basic residues" evidence="1">
    <location>
        <begin position="162"/>
        <end position="178"/>
    </location>
</feature>
<feature type="region of interest" description="Disordered" evidence="1">
    <location>
        <begin position="217"/>
        <end position="250"/>
    </location>
</feature>
<proteinExistence type="predicted"/>